<dbReference type="PROSITE" id="PS00108">
    <property type="entry name" value="PROTEIN_KINASE_ST"/>
    <property type="match status" value="1"/>
</dbReference>
<dbReference type="OrthoDB" id="9783151at2"/>
<evidence type="ECO:0000256" key="4">
    <source>
        <dbReference type="ARBA" id="ARBA00022840"/>
    </source>
</evidence>
<keyword evidence="6" id="KW-0472">Membrane</keyword>
<dbReference type="PANTHER" id="PTHR43289:SF34">
    <property type="entry name" value="SERINE_THREONINE-PROTEIN KINASE YBDM-RELATED"/>
    <property type="match status" value="1"/>
</dbReference>
<dbReference type="InterPro" id="IPR008271">
    <property type="entry name" value="Ser/Thr_kinase_AS"/>
</dbReference>
<dbReference type="GO" id="GO:0005524">
    <property type="term" value="F:ATP binding"/>
    <property type="evidence" value="ECO:0007669"/>
    <property type="project" value="UniProtKB-UniRule"/>
</dbReference>
<evidence type="ECO:0000313" key="8">
    <source>
        <dbReference type="EMBL" id="TCO43159.1"/>
    </source>
</evidence>
<dbReference type="Pfam" id="PF00069">
    <property type="entry name" value="Pkinase"/>
    <property type="match status" value="1"/>
</dbReference>
<evidence type="ECO:0000256" key="2">
    <source>
        <dbReference type="ARBA" id="ARBA00022741"/>
    </source>
</evidence>
<feature type="domain" description="Protein kinase" evidence="7">
    <location>
        <begin position="84"/>
        <end position="356"/>
    </location>
</feature>
<dbReference type="InterPro" id="IPR017441">
    <property type="entry name" value="Protein_kinase_ATP_BS"/>
</dbReference>
<dbReference type="RefSeq" id="WP_131993154.1">
    <property type="nucleotide sequence ID" value="NZ_SLWQ01000001.1"/>
</dbReference>
<sequence length="901" mass="97532">MNSSPATPREWFEAALALPRAERAAWLAAQCRDEAQRAEVLRLLAADDGDEHVLDEPFDQLLGRVGEVAAPPPALPHGTTVGDYTLIERLGEGGYSVVYRAEREQAGVRQVVALKLLHRGLHTPDEQRRFRDERRALAQLRHPGIARLIEGGVTSAGMPYIALELVEGEPITDYARTHKLDLHARLRLFVAVCHAVEAAHRALIVHRDLKPSNVLVTRDGEVKLLDFGIAKLLDAGDDATRTQRQALTPAYAAPEQFALGQVTTATDVYALGVLLGELVTGQRRAPGDTHTPSSRVGADTDEALLPAPARVVRRQLRGDLDNIVLKATAAEPERRYASAGAFADDVERHLAGHPVQAHPPSRWYRARKFITRHRGGVAGSALFVLSILAALAVALWQAQRAEVETRRAQVQARRAEAVQAFLGDVFRANSRNQPNAAKARRTTARELLDLGAQRIDGAMADVPEAKLSVLQLFAQLYDDLELADEALRVRRQAVELARHVYGPASPEVAAELVRLGNAMQSSRATGEERKAVLDEAGGILDRLGDVDSPTRGAWLRREAEYWWNHDPQRAYDYAQRAVRLFDAKPPSADLADSLLSAGIQALQLHRPTEASAAFARAIEIARVVPEAAPNAVKYHAYLGEAQSRQLDLAGAERSLRTAWTMAKRDSGEEHIDVLQTQLRLGDLLCEMGRTQEGLELLRGAKQLAIKLRGADDPFHTRAALSVLGRCEAGAGDLGAAIADAQAATAIDRSHHPGSLDLALRLEREAAVLVELGRFAPAQAELDEAAALRLQAKQPRDGEAFAGNLRLQATLALARGDLAAARERFDGLPAEANDAPPTFDRFDRHLLAAEIALAAHDAATAASEAHAVAQAIARSGQGDALVPWSARAALDAGRAAGTRTRP</sequence>
<dbReference type="CDD" id="cd14014">
    <property type="entry name" value="STKc_PknB_like"/>
    <property type="match status" value="1"/>
</dbReference>
<dbReference type="SUPFAM" id="SSF48452">
    <property type="entry name" value="TPR-like"/>
    <property type="match status" value="2"/>
</dbReference>
<dbReference type="InterPro" id="IPR011009">
    <property type="entry name" value="Kinase-like_dom_sf"/>
</dbReference>
<feature type="binding site" evidence="5">
    <location>
        <position position="115"/>
    </location>
    <ligand>
        <name>ATP</name>
        <dbReference type="ChEBI" id="CHEBI:30616"/>
    </ligand>
</feature>
<organism evidence="8 9">
    <name type="scientific">Dokdonella fugitiva</name>
    <dbReference type="NCBI Taxonomy" id="328517"/>
    <lineage>
        <taxon>Bacteria</taxon>
        <taxon>Pseudomonadati</taxon>
        <taxon>Pseudomonadota</taxon>
        <taxon>Gammaproteobacteria</taxon>
        <taxon>Lysobacterales</taxon>
        <taxon>Rhodanobacteraceae</taxon>
        <taxon>Dokdonella</taxon>
    </lineage>
</organism>
<keyword evidence="3 8" id="KW-0418">Kinase</keyword>
<evidence type="ECO:0000256" key="1">
    <source>
        <dbReference type="ARBA" id="ARBA00022679"/>
    </source>
</evidence>
<accession>A0A4R2IH52</accession>
<name>A0A4R2IH52_9GAMM</name>
<dbReference type="SUPFAM" id="SSF56112">
    <property type="entry name" value="Protein kinase-like (PK-like)"/>
    <property type="match status" value="1"/>
</dbReference>
<evidence type="ECO:0000259" key="7">
    <source>
        <dbReference type="PROSITE" id="PS50011"/>
    </source>
</evidence>
<keyword evidence="2 5" id="KW-0547">Nucleotide-binding</keyword>
<dbReference type="PROSITE" id="PS50011">
    <property type="entry name" value="PROTEIN_KINASE_DOM"/>
    <property type="match status" value="1"/>
</dbReference>
<dbReference type="SMART" id="SM00220">
    <property type="entry name" value="S_TKc"/>
    <property type="match status" value="1"/>
</dbReference>
<dbReference type="PROSITE" id="PS00107">
    <property type="entry name" value="PROTEIN_KINASE_ATP"/>
    <property type="match status" value="1"/>
</dbReference>
<keyword evidence="4 5" id="KW-0067">ATP-binding</keyword>
<evidence type="ECO:0000256" key="6">
    <source>
        <dbReference type="SAM" id="Phobius"/>
    </source>
</evidence>
<feature type="transmembrane region" description="Helical" evidence="6">
    <location>
        <begin position="375"/>
        <end position="396"/>
    </location>
</feature>
<protein>
    <submittedName>
        <fullName evidence="8">Serine/threonine-protein kinase</fullName>
    </submittedName>
</protein>
<comment type="caution">
    <text evidence="8">The sequence shown here is derived from an EMBL/GenBank/DDBJ whole genome shotgun (WGS) entry which is preliminary data.</text>
</comment>
<dbReference type="AlphaFoldDB" id="A0A4R2IH52"/>
<dbReference type="EMBL" id="SLWQ01000001">
    <property type="protein sequence ID" value="TCO43159.1"/>
    <property type="molecule type" value="Genomic_DNA"/>
</dbReference>
<evidence type="ECO:0000313" key="9">
    <source>
        <dbReference type="Proteomes" id="UP000294862"/>
    </source>
</evidence>
<keyword evidence="1" id="KW-0808">Transferase</keyword>
<dbReference type="PANTHER" id="PTHR43289">
    <property type="entry name" value="MITOGEN-ACTIVATED PROTEIN KINASE KINASE KINASE 20-RELATED"/>
    <property type="match status" value="1"/>
</dbReference>
<keyword evidence="9" id="KW-1185">Reference proteome</keyword>
<dbReference type="InterPro" id="IPR000719">
    <property type="entry name" value="Prot_kinase_dom"/>
</dbReference>
<evidence type="ECO:0000256" key="3">
    <source>
        <dbReference type="ARBA" id="ARBA00022777"/>
    </source>
</evidence>
<keyword evidence="6" id="KW-1133">Transmembrane helix</keyword>
<dbReference type="InterPro" id="IPR011990">
    <property type="entry name" value="TPR-like_helical_dom_sf"/>
</dbReference>
<dbReference type="Pfam" id="PF13424">
    <property type="entry name" value="TPR_12"/>
    <property type="match status" value="1"/>
</dbReference>
<keyword evidence="6" id="KW-0812">Transmembrane</keyword>
<dbReference type="Gene3D" id="3.30.200.20">
    <property type="entry name" value="Phosphorylase Kinase, domain 1"/>
    <property type="match status" value="1"/>
</dbReference>
<dbReference type="Gene3D" id="1.25.40.10">
    <property type="entry name" value="Tetratricopeptide repeat domain"/>
    <property type="match status" value="2"/>
</dbReference>
<reference evidence="8 9" key="1">
    <citation type="journal article" date="2015" name="Stand. Genomic Sci.">
        <title>Genomic Encyclopedia of Bacterial and Archaeal Type Strains, Phase III: the genomes of soil and plant-associated and newly described type strains.</title>
        <authorList>
            <person name="Whitman W.B."/>
            <person name="Woyke T."/>
            <person name="Klenk H.P."/>
            <person name="Zhou Y."/>
            <person name="Lilburn T.G."/>
            <person name="Beck B.J."/>
            <person name="De Vos P."/>
            <person name="Vandamme P."/>
            <person name="Eisen J.A."/>
            <person name="Garrity G."/>
            <person name="Hugenholtz P."/>
            <person name="Kyrpides N.C."/>
        </authorList>
    </citation>
    <scope>NUCLEOTIDE SEQUENCE [LARGE SCALE GENOMIC DNA]</scope>
    <source>
        <strain evidence="8 9">A3</strain>
    </source>
</reference>
<evidence type="ECO:0000256" key="5">
    <source>
        <dbReference type="PROSITE-ProRule" id="PRU10141"/>
    </source>
</evidence>
<dbReference type="Proteomes" id="UP000294862">
    <property type="component" value="Unassembled WGS sequence"/>
</dbReference>
<dbReference type="GO" id="GO:0004674">
    <property type="term" value="F:protein serine/threonine kinase activity"/>
    <property type="evidence" value="ECO:0007669"/>
    <property type="project" value="TreeGrafter"/>
</dbReference>
<proteinExistence type="predicted"/>
<dbReference type="Gene3D" id="1.10.510.10">
    <property type="entry name" value="Transferase(Phosphotransferase) domain 1"/>
    <property type="match status" value="1"/>
</dbReference>
<gene>
    <name evidence="8" type="ORF">EV148_101578</name>
</gene>